<accession>A0A0R3LUP4</accession>
<dbReference type="Proteomes" id="UP000051913">
    <property type="component" value="Unassembled WGS sequence"/>
</dbReference>
<dbReference type="RefSeq" id="WP_057849499.1">
    <property type="nucleotide sequence ID" value="NZ_LLXX01000034.1"/>
</dbReference>
<evidence type="ECO:0000313" key="2">
    <source>
        <dbReference type="Proteomes" id="UP000051913"/>
    </source>
</evidence>
<keyword evidence="2" id="KW-1185">Reference proteome</keyword>
<comment type="caution">
    <text evidence="1">The sequence shown here is derived from an EMBL/GenBank/DDBJ whole genome shotgun (WGS) entry which is preliminary data.</text>
</comment>
<evidence type="ECO:0000313" key="1">
    <source>
        <dbReference type="EMBL" id="KRR11690.1"/>
    </source>
</evidence>
<name>A0A0R3LUP4_9BRAD</name>
<proteinExistence type="predicted"/>
<gene>
    <name evidence="1" type="ORF">CP49_30660</name>
</gene>
<dbReference type="AlphaFoldDB" id="A0A0R3LUP4"/>
<reference evidence="1 2" key="1">
    <citation type="submission" date="2014-03" db="EMBL/GenBank/DDBJ databases">
        <title>Bradyrhizobium valentinum sp. nov., isolated from effective nodules of Lupinus mariae-josephae, a lupine endemic of basic-lime soils in Eastern Spain.</title>
        <authorList>
            <person name="Duran D."/>
            <person name="Rey L."/>
            <person name="Navarro A."/>
            <person name="Busquets A."/>
            <person name="Imperial J."/>
            <person name="Ruiz-Argueso T."/>
        </authorList>
    </citation>
    <scope>NUCLEOTIDE SEQUENCE [LARGE SCALE GENOMIC DNA]</scope>
    <source>
        <strain evidence="1 2">LmjM3</strain>
    </source>
</reference>
<dbReference type="STRING" id="1518501.CQ10_13530"/>
<protein>
    <submittedName>
        <fullName evidence="1">Uncharacterized protein</fullName>
    </submittedName>
</protein>
<organism evidence="1 2">
    <name type="scientific">Bradyrhizobium valentinum</name>
    <dbReference type="NCBI Taxonomy" id="1518501"/>
    <lineage>
        <taxon>Bacteria</taxon>
        <taxon>Pseudomonadati</taxon>
        <taxon>Pseudomonadota</taxon>
        <taxon>Alphaproteobacteria</taxon>
        <taxon>Hyphomicrobiales</taxon>
        <taxon>Nitrobacteraceae</taxon>
        <taxon>Bradyrhizobium</taxon>
    </lineage>
</organism>
<dbReference type="EMBL" id="LLXX01000034">
    <property type="protein sequence ID" value="KRR11690.1"/>
    <property type="molecule type" value="Genomic_DNA"/>
</dbReference>
<sequence length="248" mass="29385">MNERAERYRDFFDLQLRFAEAIAETKSMPIAEAVLLYTNFHRRFGLGDVTRDGLNPQWREYAHGLSRLGTHEQRAGWTQQFYTQAPEERPAFPDHVFGCFDFHASDDSGIVRLHFYNRDTLGSLSRGRTGERQRELANMFASIRQRFPDARHVEGRSWLYGIEAYRRLFPEEYVRSRVVMEHDRRFQGMARWGQFLDRRGNVKPALKETFLHNIGRLDATRLWEVFPLPSFRVSAPIDAFYVRYEIQI</sequence>